<evidence type="ECO:0000259" key="9">
    <source>
        <dbReference type="PROSITE" id="PS51908"/>
    </source>
</evidence>
<dbReference type="GO" id="GO:0006261">
    <property type="term" value="P:DNA-templated DNA replication"/>
    <property type="evidence" value="ECO:0007669"/>
    <property type="project" value="TreeGrafter"/>
</dbReference>
<evidence type="ECO:0000313" key="10">
    <source>
        <dbReference type="Ensembl" id="ENSAMXP00005003575.1"/>
    </source>
</evidence>
<organism evidence="10 11">
    <name type="scientific">Astyanax mexicanus</name>
    <name type="common">Blind cave fish</name>
    <name type="synonym">Astyanax fasciatus mexicanus</name>
    <dbReference type="NCBI Taxonomy" id="7994"/>
    <lineage>
        <taxon>Eukaryota</taxon>
        <taxon>Metazoa</taxon>
        <taxon>Chordata</taxon>
        <taxon>Craniata</taxon>
        <taxon>Vertebrata</taxon>
        <taxon>Euteleostomi</taxon>
        <taxon>Actinopterygii</taxon>
        <taxon>Neopterygii</taxon>
        <taxon>Teleostei</taxon>
        <taxon>Ostariophysi</taxon>
        <taxon>Characiformes</taxon>
        <taxon>Characoidei</taxon>
        <taxon>Acestrorhamphidae</taxon>
        <taxon>Acestrorhamphinae</taxon>
        <taxon>Astyanax</taxon>
    </lineage>
</organism>
<dbReference type="GO" id="GO:0005634">
    <property type="term" value="C:nucleus"/>
    <property type="evidence" value="ECO:0007669"/>
    <property type="project" value="TreeGrafter"/>
</dbReference>
<dbReference type="SUPFAM" id="SSF48019">
    <property type="entry name" value="post-AAA+ oligomerization domain-like"/>
    <property type="match status" value="1"/>
</dbReference>
<dbReference type="SUPFAM" id="SSF52540">
    <property type="entry name" value="P-loop containing nucleoside triphosphate hydrolases"/>
    <property type="match status" value="1"/>
</dbReference>
<dbReference type="GO" id="GO:0017116">
    <property type="term" value="F:single-stranded DNA helicase activity"/>
    <property type="evidence" value="ECO:0007669"/>
    <property type="project" value="TreeGrafter"/>
</dbReference>
<evidence type="ECO:0000256" key="7">
    <source>
        <dbReference type="SAM" id="MobiDB-lite"/>
    </source>
</evidence>
<dbReference type="GO" id="GO:0008047">
    <property type="term" value="F:enzyme activator activity"/>
    <property type="evidence" value="ECO:0007669"/>
    <property type="project" value="TreeGrafter"/>
</dbReference>
<keyword evidence="3 6" id="KW-0863">Zinc-finger</keyword>
<keyword evidence="1" id="KW-0479">Metal-binding</keyword>
<dbReference type="Gene3D" id="3.40.50.300">
    <property type="entry name" value="P-loop containing nucleotide triphosphate hydrolases"/>
    <property type="match status" value="2"/>
</dbReference>
<dbReference type="Pfam" id="PF12002">
    <property type="entry name" value="MgsA_C"/>
    <property type="match status" value="1"/>
</dbReference>
<dbReference type="InterPro" id="IPR051314">
    <property type="entry name" value="AAA_ATPase_RarA/MGS1/WRNIP1"/>
</dbReference>
<dbReference type="PANTHER" id="PTHR13779">
    <property type="entry name" value="WERNER HELICASE-INTERACTING PROTEIN 1 FAMILY MEMBER"/>
    <property type="match status" value="1"/>
</dbReference>
<proteinExistence type="predicted"/>
<dbReference type="InterPro" id="IPR006642">
    <property type="entry name" value="Rad18_UBZ4"/>
</dbReference>
<evidence type="ECO:0000256" key="2">
    <source>
        <dbReference type="ARBA" id="ARBA00022763"/>
    </source>
</evidence>
<feature type="transmembrane region" description="Helical" evidence="8">
    <location>
        <begin position="199"/>
        <end position="222"/>
    </location>
</feature>
<keyword evidence="5 6" id="KW-0234">DNA repair</keyword>
<dbReference type="InterPro" id="IPR008921">
    <property type="entry name" value="DNA_pol3_clamp-load_cplx_C"/>
</dbReference>
<dbReference type="InterPro" id="IPR027417">
    <property type="entry name" value="P-loop_NTPase"/>
</dbReference>
<dbReference type="GO" id="GO:0000731">
    <property type="term" value="P:DNA synthesis involved in DNA repair"/>
    <property type="evidence" value="ECO:0007669"/>
    <property type="project" value="TreeGrafter"/>
</dbReference>
<evidence type="ECO:0000256" key="4">
    <source>
        <dbReference type="ARBA" id="ARBA00022833"/>
    </source>
</evidence>
<feature type="domain" description="UBZ4-type" evidence="9">
    <location>
        <begin position="9"/>
        <end position="36"/>
    </location>
</feature>
<evidence type="ECO:0000256" key="5">
    <source>
        <dbReference type="ARBA" id="ARBA00023204"/>
    </source>
</evidence>
<protein>
    <submittedName>
        <fullName evidence="10">WRN helicase interacting protein 1</fullName>
    </submittedName>
</protein>
<dbReference type="GO" id="GO:0003677">
    <property type="term" value="F:DNA binding"/>
    <property type="evidence" value="ECO:0007669"/>
    <property type="project" value="InterPro"/>
</dbReference>
<feature type="region of interest" description="Disordered" evidence="7">
    <location>
        <begin position="37"/>
        <end position="101"/>
    </location>
</feature>
<keyword evidence="4" id="KW-0862">Zinc</keyword>
<evidence type="ECO:0000313" key="11">
    <source>
        <dbReference type="Proteomes" id="UP000694621"/>
    </source>
</evidence>
<feature type="compositionally biased region" description="Low complexity" evidence="7">
    <location>
        <begin position="85"/>
        <end position="101"/>
    </location>
</feature>
<sequence>MAGVVEAECVKCPVCGGDFEPASINAHLDECLLDHQAESGGDRGGESEPPAKKVRVNGDTSTGGGPGVFSLFQNKPKVTEKLEKSSSSTSSYSSSSSSSSSFISSSFSNTTATAPNPGMKWESLLNIDKPLAEKLRPSSLEEYFGQNKVVGEQTLMRSLLQSQEIPSLIFWGPPGCACLWCFIYDEKKCLCLNYKYFSYTYSFLHFSFKILFYYYIILTFYIDRIKLYNTLYNTDTFLPHVECGTITLIGATTENPSFQVNSALLSRCRVLVLEKLSVEAMGSILLRAVDSLGLGVLPDDASERKRLMSAEQRCSVILAQCAVYLSRAPKSIEIYTAYNNVKACLRNHKGPLPSVPLHLRNAPTKLMKELGYAKGYKYNPKFNGPVDQEYLPEELRGTNFFTWKR</sequence>
<dbReference type="Gene3D" id="1.10.3710.10">
    <property type="entry name" value="DNA polymerase III clamp loader subunits, C-terminal domain"/>
    <property type="match status" value="1"/>
</dbReference>
<dbReference type="Ensembl" id="ENSAMXT00005004098.1">
    <property type="protein sequence ID" value="ENSAMXP00005003575.1"/>
    <property type="gene ID" value="ENSAMXG00005002253.1"/>
</dbReference>
<dbReference type="Proteomes" id="UP000694621">
    <property type="component" value="Unplaced"/>
</dbReference>
<keyword evidence="8" id="KW-1133">Transmembrane helix</keyword>
<dbReference type="Gene3D" id="3.30.160.60">
    <property type="entry name" value="Classic Zinc Finger"/>
    <property type="match status" value="1"/>
</dbReference>
<dbReference type="PANTHER" id="PTHR13779:SF7">
    <property type="entry name" value="ATPASE WRNIP1"/>
    <property type="match status" value="1"/>
</dbReference>
<dbReference type="FunFam" id="1.10.3710.10:FF:000002">
    <property type="entry name" value="ATPase WRNIP1 isoform 1"/>
    <property type="match status" value="1"/>
</dbReference>
<dbReference type="PROSITE" id="PS51908">
    <property type="entry name" value="ZF_UBZ4"/>
    <property type="match status" value="1"/>
</dbReference>
<dbReference type="AlphaFoldDB" id="A0A8B9GYF4"/>
<accession>A0A8B9GYF4</accession>
<dbReference type="InterPro" id="IPR021886">
    <property type="entry name" value="MgsA_C"/>
</dbReference>
<reference evidence="10" key="1">
    <citation type="submission" date="2025-08" db="UniProtKB">
        <authorList>
            <consortium name="Ensembl"/>
        </authorList>
    </citation>
    <scope>IDENTIFICATION</scope>
</reference>
<keyword evidence="2 6" id="KW-0227">DNA damage</keyword>
<evidence type="ECO:0000256" key="8">
    <source>
        <dbReference type="SAM" id="Phobius"/>
    </source>
</evidence>
<evidence type="ECO:0000256" key="1">
    <source>
        <dbReference type="ARBA" id="ARBA00022723"/>
    </source>
</evidence>
<dbReference type="GO" id="GO:0008270">
    <property type="term" value="F:zinc ion binding"/>
    <property type="evidence" value="ECO:0007669"/>
    <property type="project" value="UniProtKB-KW"/>
</dbReference>
<keyword evidence="8" id="KW-0472">Membrane</keyword>
<evidence type="ECO:0000256" key="6">
    <source>
        <dbReference type="PROSITE-ProRule" id="PRU01256"/>
    </source>
</evidence>
<evidence type="ECO:0000256" key="3">
    <source>
        <dbReference type="ARBA" id="ARBA00022771"/>
    </source>
</evidence>
<keyword evidence="8" id="KW-0812">Transmembrane</keyword>
<feature type="compositionally biased region" description="Basic and acidic residues" evidence="7">
    <location>
        <begin position="37"/>
        <end position="51"/>
    </location>
</feature>
<name>A0A8B9GYF4_ASTMX</name>